<name>A0A0G4H9T0_9ALVE</name>
<evidence type="ECO:0000313" key="2">
    <source>
        <dbReference type="EMBL" id="CEM40542.1"/>
    </source>
</evidence>
<dbReference type="GO" id="GO:0031369">
    <property type="term" value="F:translation initiation factor binding"/>
    <property type="evidence" value="ECO:0007669"/>
    <property type="project" value="TreeGrafter"/>
</dbReference>
<dbReference type="AlphaFoldDB" id="A0A0G4H9T0"/>
<dbReference type="PANTHER" id="PTHR10540">
    <property type="entry name" value="EUKARYOTIC TRANSLATION INITIATION FACTOR 3 SUBUNIT F-RELATED"/>
    <property type="match status" value="1"/>
</dbReference>
<organism evidence="2">
    <name type="scientific">Chromera velia CCMP2878</name>
    <dbReference type="NCBI Taxonomy" id="1169474"/>
    <lineage>
        <taxon>Eukaryota</taxon>
        <taxon>Sar</taxon>
        <taxon>Alveolata</taxon>
        <taxon>Colpodellida</taxon>
        <taxon>Chromeraceae</taxon>
        <taxon>Chromera</taxon>
    </lineage>
</organism>
<dbReference type="PROSITE" id="PS50249">
    <property type="entry name" value="MPN"/>
    <property type="match status" value="1"/>
</dbReference>
<protein>
    <recommendedName>
        <fullName evidence="1">MPN domain-containing protein</fullName>
    </recommendedName>
</protein>
<dbReference type="VEuPathDB" id="CryptoDB:Cvel_25384"/>
<dbReference type="PhylomeDB" id="A0A0G4H9T0"/>
<dbReference type="Pfam" id="PF01398">
    <property type="entry name" value="JAB"/>
    <property type="match status" value="1"/>
</dbReference>
<feature type="domain" description="MPN" evidence="1">
    <location>
        <begin position="22"/>
        <end position="165"/>
    </location>
</feature>
<sequence>MQAPKFRFFDVQPASQGSRLKCRVHPAVIFMILDGYMRKDPENERVIGTLLGRVSEGSIVDVTDCYTVVHKDPKDKAGSLNFLNQYHEQMHKLKQRVSKREQIVGWFCAGTDLDPSSYAIQEFYASSASLFVPQQPLTNPIHLLVDARFTDANLGIKAYLWEMNALDPKHQATFHQIPLQVDALREKEDVAAYAALLNACDNKQPPGEPAEGVTVLDEGFEVTMRKLVELLERTEDYVEDVLAGKLKGDREVGRLLSRILSATSLLDVDDFDQTCQNALQDSLMVLYLAKLTKLQASLAEKINDTLLHV</sequence>
<dbReference type="InterPro" id="IPR000555">
    <property type="entry name" value="JAMM/MPN+_dom"/>
</dbReference>
<dbReference type="InterPro" id="IPR037518">
    <property type="entry name" value="MPN"/>
</dbReference>
<accession>A0A0G4H9T0</accession>
<proteinExistence type="predicted"/>
<dbReference type="GO" id="GO:0071541">
    <property type="term" value="C:eukaryotic translation initiation factor 3 complex, eIF3m"/>
    <property type="evidence" value="ECO:0007669"/>
    <property type="project" value="TreeGrafter"/>
</dbReference>
<dbReference type="SMART" id="SM00232">
    <property type="entry name" value="JAB_MPN"/>
    <property type="match status" value="1"/>
</dbReference>
<evidence type="ECO:0000259" key="1">
    <source>
        <dbReference type="PROSITE" id="PS50249"/>
    </source>
</evidence>
<dbReference type="PANTHER" id="PTHR10540:SF6">
    <property type="entry name" value="EUKARYOTIC TRANSLATION INITIATION FACTOR 3 SUBUNIT F"/>
    <property type="match status" value="1"/>
</dbReference>
<dbReference type="Gene3D" id="3.40.140.10">
    <property type="entry name" value="Cytidine Deaminase, domain 2"/>
    <property type="match status" value="1"/>
</dbReference>
<dbReference type="GO" id="GO:0008237">
    <property type="term" value="F:metallopeptidase activity"/>
    <property type="evidence" value="ECO:0007669"/>
    <property type="project" value="InterPro"/>
</dbReference>
<dbReference type="InterPro" id="IPR024969">
    <property type="entry name" value="EIF3F/CSN6-like_C"/>
</dbReference>
<dbReference type="Pfam" id="PF13012">
    <property type="entry name" value="MitMem_reg"/>
    <property type="match status" value="1"/>
</dbReference>
<gene>
    <name evidence="2" type="ORF">Cvel_25384</name>
</gene>
<dbReference type="GO" id="GO:0003743">
    <property type="term" value="F:translation initiation factor activity"/>
    <property type="evidence" value="ECO:0007669"/>
    <property type="project" value="TreeGrafter"/>
</dbReference>
<dbReference type="EMBL" id="CDMZ01002060">
    <property type="protein sequence ID" value="CEM40542.1"/>
    <property type="molecule type" value="Genomic_DNA"/>
</dbReference>
<reference evidence="2" key="1">
    <citation type="submission" date="2014-11" db="EMBL/GenBank/DDBJ databases">
        <authorList>
            <person name="Otto D Thomas"/>
            <person name="Naeem Raeece"/>
        </authorList>
    </citation>
    <scope>NUCLEOTIDE SEQUENCE</scope>
</reference>